<feature type="region of interest" description="Disordered" evidence="7">
    <location>
        <begin position="493"/>
        <end position="547"/>
    </location>
</feature>
<feature type="domain" description="C2" evidence="8">
    <location>
        <begin position="1038"/>
        <end position="1162"/>
    </location>
</feature>
<keyword evidence="1" id="KW-0479">Metal-binding</keyword>
<feature type="compositionally biased region" description="Polar residues" evidence="7">
    <location>
        <begin position="1249"/>
        <end position="1262"/>
    </location>
</feature>
<reference evidence="11" key="1">
    <citation type="submission" date="2021-02" db="EMBL/GenBank/DDBJ databases">
        <authorList>
            <person name="Nowell W R."/>
        </authorList>
    </citation>
    <scope>NUCLEOTIDE SEQUENCE</scope>
</reference>
<dbReference type="SMART" id="SM00228">
    <property type="entry name" value="PDZ"/>
    <property type="match status" value="1"/>
</dbReference>
<dbReference type="Pfam" id="PF00168">
    <property type="entry name" value="C2"/>
    <property type="match status" value="2"/>
</dbReference>
<dbReference type="SUPFAM" id="SSF57903">
    <property type="entry name" value="FYVE/PHD zinc finger"/>
    <property type="match status" value="1"/>
</dbReference>
<dbReference type="InterPro" id="IPR017455">
    <property type="entry name" value="Znf_FYVE-rel"/>
</dbReference>
<proteinExistence type="predicted"/>
<dbReference type="GO" id="GO:0048167">
    <property type="term" value="P:regulation of synaptic plasticity"/>
    <property type="evidence" value="ECO:0007669"/>
    <property type="project" value="TreeGrafter"/>
</dbReference>
<feature type="region of interest" description="Disordered" evidence="7">
    <location>
        <begin position="1165"/>
        <end position="1184"/>
    </location>
</feature>
<protein>
    <submittedName>
        <fullName evidence="11">Uncharacterized protein</fullName>
    </submittedName>
</protein>
<evidence type="ECO:0000256" key="2">
    <source>
        <dbReference type="ARBA" id="ARBA00022771"/>
    </source>
</evidence>
<evidence type="ECO:0000259" key="9">
    <source>
        <dbReference type="PROSITE" id="PS50106"/>
    </source>
</evidence>
<dbReference type="SMART" id="SM00239">
    <property type="entry name" value="C2"/>
    <property type="match status" value="2"/>
</dbReference>
<dbReference type="InterPro" id="IPR039032">
    <property type="entry name" value="Rim-like"/>
</dbReference>
<comment type="caution">
    <text evidence="11">The sequence shown here is derived from an EMBL/GenBank/DDBJ whole genome shotgun (WGS) entry which is preliminary data.</text>
</comment>
<keyword evidence="13" id="KW-1185">Reference proteome</keyword>
<dbReference type="InterPro" id="IPR036034">
    <property type="entry name" value="PDZ_sf"/>
</dbReference>
<keyword evidence="4" id="KW-0770">Synapse</keyword>
<feature type="compositionally biased region" description="Low complexity" evidence="7">
    <location>
        <begin position="187"/>
        <end position="207"/>
    </location>
</feature>
<dbReference type="InterPro" id="IPR000008">
    <property type="entry name" value="C2_dom"/>
</dbReference>
<dbReference type="PANTHER" id="PTHR12157:SF24">
    <property type="entry name" value="FIFE, ISOFORM D"/>
    <property type="match status" value="1"/>
</dbReference>
<evidence type="ECO:0000259" key="10">
    <source>
        <dbReference type="PROSITE" id="PS50178"/>
    </source>
</evidence>
<feature type="region of interest" description="Disordered" evidence="7">
    <location>
        <begin position="580"/>
        <end position="617"/>
    </location>
</feature>
<keyword evidence="2 6" id="KW-0863">Zinc-finger</keyword>
<dbReference type="Gene3D" id="2.60.40.150">
    <property type="entry name" value="C2 domain"/>
    <property type="match status" value="2"/>
</dbReference>
<evidence type="ECO:0000259" key="8">
    <source>
        <dbReference type="PROSITE" id="PS50004"/>
    </source>
</evidence>
<evidence type="ECO:0000313" key="11">
    <source>
        <dbReference type="EMBL" id="CAF0932647.1"/>
    </source>
</evidence>
<evidence type="ECO:0000256" key="3">
    <source>
        <dbReference type="ARBA" id="ARBA00022833"/>
    </source>
</evidence>
<dbReference type="GO" id="GO:0008270">
    <property type="term" value="F:zinc ion binding"/>
    <property type="evidence" value="ECO:0007669"/>
    <property type="project" value="UniProtKB-KW"/>
</dbReference>
<dbReference type="GO" id="GO:0048791">
    <property type="term" value="P:calcium ion-regulated exocytosis of neurotransmitter"/>
    <property type="evidence" value="ECO:0007669"/>
    <property type="project" value="TreeGrafter"/>
</dbReference>
<dbReference type="SUPFAM" id="SSF50156">
    <property type="entry name" value="PDZ domain-like"/>
    <property type="match status" value="1"/>
</dbReference>
<feature type="region of interest" description="Disordered" evidence="7">
    <location>
        <begin position="857"/>
        <end position="885"/>
    </location>
</feature>
<dbReference type="EMBL" id="CAJNOQ010002005">
    <property type="protein sequence ID" value="CAF0932647.1"/>
    <property type="molecule type" value="Genomic_DNA"/>
</dbReference>
<name>A0A814BTT3_9BILA</name>
<evidence type="ECO:0000313" key="13">
    <source>
        <dbReference type="Proteomes" id="UP000663829"/>
    </source>
</evidence>
<feature type="domain" description="C2" evidence="8">
    <location>
        <begin position="1508"/>
        <end position="1635"/>
    </location>
</feature>
<accession>A0A814BTT3</accession>
<evidence type="ECO:0000256" key="5">
    <source>
        <dbReference type="ARBA" id="ARBA00034103"/>
    </source>
</evidence>
<feature type="region of interest" description="Disordered" evidence="7">
    <location>
        <begin position="656"/>
        <end position="699"/>
    </location>
</feature>
<feature type="domain" description="FYVE-type" evidence="10">
    <location>
        <begin position="76"/>
        <end position="153"/>
    </location>
</feature>
<dbReference type="Gene3D" id="2.30.42.10">
    <property type="match status" value="1"/>
</dbReference>
<feature type="compositionally biased region" description="Basic and acidic residues" evidence="7">
    <location>
        <begin position="873"/>
        <end position="882"/>
    </location>
</feature>
<dbReference type="GO" id="GO:0042734">
    <property type="term" value="C:presynaptic membrane"/>
    <property type="evidence" value="ECO:0007669"/>
    <property type="project" value="TreeGrafter"/>
</dbReference>
<dbReference type="GO" id="GO:0044325">
    <property type="term" value="F:transmembrane transporter binding"/>
    <property type="evidence" value="ECO:0007669"/>
    <property type="project" value="TreeGrafter"/>
</dbReference>
<dbReference type="GO" id="GO:0048788">
    <property type="term" value="C:cytoskeleton of presynaptic active zone"/>
    <property type="evidence" value="ECO:0007669"/>
    <property type="project" value="TreeGrafter"/>
</dbReference>
<keyword evidence="3" id="KW-0862">Zinc</keyword>
<feature type="compositionally biased region" description="Low complexity" evidence="7">
    <location>
        <begin position="1233"/>
        <end position="1245"/>
    </location>
</feature>
<evidence type="ECO:0000256" key="4">
    <source>
        <dbReference type="ARBA" id="ARBA00023018"/>
    </source>
</evidence>
<evidence type="ECO:0000256" key="7">
    <source>
        <dbReference type="SAM" id="MobiDB-lite"/>
    </source>
</evidence>
<feature type="domain" description="PDZ" evidence="9">
    <location>
        <begin position="870"/>
        <end position="962"/>
    </location>
</feature>
<gene>
    <name evidence="11" type="ORF">GPM918_LOCUS10269</name>
    <name evidence="12" type="ORF">SRO942_LOCUS10270</name>
</gene>
<feature type="region of interest" description="Disordered" evidence="7">
    <location>
        <begin position="1198"/>
        <end position="1262"/>
    </location>
</feature>
<dbReference type="InterPro" id="IPR013083">
    <property type="entry name" value="Znf_RING/FYVE/PHD"/>
</dbReference>
<dbReference type="PROSITE" id="PS50106">
    <property type="entry name" value="PDZ"/>
    <property type="match status" value="1"/>
</dbReference>
<feature type="region of interest" description="Disordered" evidence="7">
    <location>
        <begin position="269"/>
        <end position="288"/>
    </location>
</feature>
<dbReference type="Proteomes" id="UP000681722">
    <property type="component" value="Unassembled WGS sequence"/>
</dbReference>
<dbReference type="PROSITE" id="PS50004">
    <property type="entry name" value="C2"/>
    <property type="match status" value="2"/>
</dbReference>
<organism evidence="11 13">
    <name type="scientific">Didymodactylos carnosus</name>
    <dbReference type="NCBI Taxonomy" id="1234261"/>
    <lineage>
        <taxon>Eukaryota</taxon>
        <taxon>Metazoa</taxon>
        <taxon>Spiralia</taxon>
        <taxon>Gnathifera</taxon>
        <taxon>Rotifera</taxon>
        <taxon>Eurotatoria</taxon>
        <taxon>Bdelloidea</taxon>
        <taxon>Philodinida</taxon>
        <taxon>Philodinidae</taxon>
        <taxon>Didymodactylos</taxon>
    </lineage>
</organism>
<evidence type="ECO:0000256" key="1">
    <source>
        <dbReference type="ARBA" id="ARBA00022723"/>
    </source>
</evidence>
<dbReference type="InterPro" id="IPR011011">
    <property type="entry name" value="Znf_FYVE_PHD"/>
</dbReference>
<dbReference type="InterPro" id="IPR035892">
    <property type="entry name" value="C2_domain_sf"/>
</dbReference>
<dbReference type="SUPFAM" id="SSF49562">
    <property type="entry name" value="C2 domain (Calcium/lipid-binding domain, CaLB)"/>
    <property type="match status" value="2"/>
</dbReference>
<dbReference type="PANTHER" id="PTHR12157">
    <property type="entry name" value="REGULATING SYNAPTIC MEMBRANE EXOCYTOSIS PROTEIN"/>
    <property type="match status" value="1"/>
</dbReference>
<dbReference type="EMBL" id="CAJOBC010002005">
    <property type="protein sequence ID" value="CAF3710381.1"/>
    <property type="molecule type" value="Genomic_DNA"/>
</dbReference>
<evidence type="ECO:0000256" key="6">
    <source>
        <dbReference type="PROSITE-ProRule" id="PRU00091"/>
    </source>
</evidence>
<dbReference type="GO" id="GO:0042391">
    <property type="term" value="P:regulation of membrane potential"/>
    <property type="evidence" value="ECO:0007669"/>
    <property type="project" value="TreeGrafter"/>
</dbReference>
<feature type="region of interest" description="Disordered" evidence="7">
    <location>
        <begin position="187"/>
        <end position="210"/>
    </location>
</feature>
<comment type="subcellular location">
    <subcellularLocation>
        <location evidence="5">Synapse</location>
    </subcellularLocation>
</comment>
<dbReference type="Gene3D" id="3.30.40.10">
    <property type="entry name" value="Zinc/RING finger domain, C3HC4 (zinc finger)"/>
    <property type="match status" value="1"/>
</dbReference>
<dbReference type="GO" id="GO:0031267">
    <property type="term" value="F:small GTPase binding"/>
    <property type="evidence" value="ECO:0007669"/>
    <property type="project" value="InterPro"/>
</dbReference>
<feature type="compositionally biased region" description="Polar residues" evidence="7">
    <location>
        <begin position="1171"/>
        <end position="1184"/>
    </location>
</feature>
<sequence length="1651" mass="186638">MEHKLIRSPSPDFSTLTYDELEQLEQVLRKQTEIEYEQNQSLSGLRRTMIHLQQTINDDNQQRTISESTPTNSTMMSTTNLCYICSTTCNQINSFSSLSFLENREQLHYCHDCQRLVCRRCGNYTNTDLILQSNDENRSTSKWCCRICLVKREVVKKSGTWNIGEENFVHSPIKLLHKLVTFRTTSQSTNTSPTLSSPTSTIRSSPSTERKLSILEPSNFFSRLWRDASRLAITNHTPTMQHLPLSSTHENESSFDHLSDVYTVPSSDQNISPLANMSPPAKISSPKTRRMSFMREITRTADDLMSGNNTTSQTKKKLTQHASNIITVPSFKDYLQPHQPDDSLSEIKLESFEPNASGVLCMMQLTDKKHVSCVNYDERPRTLSTNIYSDEQFNNTKTTTTVLTMPSSSDNTYDHKESARYIVEHIDSLSHPEASIDLSTVNYCSSSMIMCDENENEDDHLQQKASRSVHRNSESWTRKRALMKRNYEWTTTVEGKDESNSTNQHCTSTPHSPPIASTSLKRTACSLPCETESPPNSLRSKHEEKRRSKDIEFSFNDYVEETNTSNRNKIVSVLGEKSANYPSDIGISHNRSPSRRLPEIPSNTNNSKSGKNKRNISKQTLSSNVAASSGFNQLSDISAPQISNGDEIKEKFITQSATAPNKHPSNVPRENSLSNRSTRSKSIDSSSSEKYRLTPKVPLQHTQNAKSIDLSNLSRRRSFLAVDSGLLSQRSIDYPCIVRKQQDLSDIVRRRMLYSKISKQDTFSSSVEREHIPKTPRKIIIRQDNSIEIALSKPPKLRRHTLSEDYYCGTEPEFSTMIKDTTNSTLLPIPTPSATGGDRRKTIETCENIFLQAEESSKLRARTPPSNPHRILLHRDKNDPSKRTNGLGMRIVGGQECEDSSLGCFVTMISYGGPASVQGNIEVGDQILEFNGHSLIDSTYEEVRTLQDHCGDIVQLVVQHNNVRLQINGQNMTSLEISRHFETVPRLGPSSTRKRRNLLPLPSSLSSTFPKQSKKQLFETVETLEVPNVKELKPILINRGRLLAQIWHDVEDLKLALTVIQAGNLPLRPNGDSPYAYISGKMLFDDRGFDMFETKAIHSCNPVWNETFVFHEVEKVDVLRLEIFLWDKKKQNYHTHEENEEFIGMAQLPLIEANLEDEPRWYELRDRQMRKPSTTSVTFEPSSNEIQDNLIKLPAHQSIGQDDDENESLARGSNNGKSKKALKQNVINESNDRQSSSGSQIISSRQKNKMNTNLPENSKKNSLTLGLTPHLFPEYNVTRNTLQRASIGEIPSANDKSKAITNSTKLKRGISQGLTRLFVLRRFSDTGLGKSNMVIDSEDDDLNLKALPCNTTNSSSNLPVNFRPNRRPSECGTQIQPMSPTLISSSPRNSLIPADVLMVTTNPSARSSICQQLLPQAVVPSPLLSPFGPLQMQLLPPYMMSSRHSSISGSRKSSAASYCDSEDDIDRYFNQTMSENIVEDGNNIHSHQLGVAQVGPRNYENIINDDMHVGQIQLGLIVTKGLLEIDVIMARGLKRVVDGSNNNVNNESEPPDTYVKTYLRTGTRRVQKRKTAVIKSNFNPQYNTKLNYNASNVMGRRMQVMVWQRAKKFEKNQCIGEAFILLDNLNLTQHTIAWYKLFREHTVESDFYDSS</sequence>
<feature type="compositionally biased region" description="Polar residues" evidence="7">
    <location>
        <begin position="500"/>
        <end position="521"/>
    </location>
</feature>
<dbReference type="OrthoDB" id="10059918at2759"/>
<dbReference type="PROSITE" id="PS50178">
    <property type="entry name" value="ZF_FYVE"/>
    <property type="match status" value="1"/>
</dbReference>
<evidence type="ECO:0000313" key="12">
    <source>
        <dbReference type="EMBL" id="CAF3710381.1"/>
    </source>
</evidence>
<dbReference type="Pfam" id="PF00595">
    <property type="entry name" value="PDZ"/>
    <property type="match status" value="1"/>
</dbReference>
<dbReference type="Proteomes" id="UP000663829">
    <property type="component" value="Unassembled WGS sequence"/>
</dbReference>
<dbReference type="InterPro" id="IPR001478">
    <property type="entry name" value="PDZ"/>
</dbReference>
<dbReference type="GO" id="GO:0050806">
    <property type="term" value="P:positive regulation of synaptic transmission"/>
    <property type="evidence" value="ECO:0007669"/>
    <property type="project" value="TreeGrafter"/>
</dbReference>